<sequence length="528" mass="57667">MAARTPARRDAQTLREVIRRLGPSLITVAVAPDGSLDRSLAGVCVHDPLLEVEQGQGEALLAVGVDPRGEDAVELVQRAAAQGYAAIVLHVDDTLPEQVAVAARRRRIVILTAPTDVPWVHLATMLRVGISSAVEELAGAPLGDLFAFANSLAQRIRGAVTIEDPQSHVLAYSSVTKQVDEPRKETILGRRVPQKYMRLLQERGVFRQLISSDDVVHMEAMPEVQLSRRVAISVRAAGELLGSIWVAEKGEPLAEDQSEILREAALTAALHIMRHRLDLHAESNLRRSMVRDLLDGTAADVAAVRLALAPDAPYVVVAFEALGGSLPGGRLLQVIDLYCSTVHRVTVALDVSPRVYVVVSGAAIAREIRQFASEAARRVTGATQAKVYAAIGRPVTSFDRVVESRQDVDRVMRVLLRPETRRTVADLDDVRAAANLLEVLDLVRERPHLLQGPLRLLAENGSARDLALVSTLRAYLDYFGDVSLAAGGLQVHPNTFRYRLRRATDVLGIDLDDPTERLMLALQLRLLR</sequence>
<evidence type="ECO:0000259" key="3">
    <source>
        <dbReference type="Pfam" id="PF17853"/>
    </source>
</evidence>
<dbReference type="InterPro" id="IPR051448">
    <property type="entry name" value="CdaR-like_regulators"/>
</dbReference>
<keyword evidence="5" id="KW-1185">Reference proteome</keyword>
<dbReference type="InterPro" id="IPR042070">
    <property type="entry name" value="PucR_C-HTH_sf"/>
</dbReference>
<evidence type="ECO:0000313" key="5">
    <source>
        <dbReference type="Proteomes" id="UP001501319"/>
    </source>
</evidence>
<dbReference type="InterPro" id="IPR041522">
    <property type="entry name" value="CdaR_GGDEF"/>
</dbReference>
<evidence type="ECO:0000259" key="2">
    <source>
        <dbReference type="Pfam" id="PF13556"/>
    </source>
</evidence>
<dbReference type="InterPro" id="IPR025736">
    <property type="entry name" value="PucR_C-HTH_dom"/>
</dbReference>
<comment type="similarity">
    <text evidence="1">Belongs to the CdaR family.</text>
</comment>
<comment type="caution">
    <text evidence="4">The sequence shown here is derived from an EMBL/GenBank/DDBJ whole genome shotgun (WGS) entry which is preliminary data.</text>
</comment>
<feature type="domain" description="PucR C-terminal helix-turn-helix" evidence="2">
    <location>
        <begin position="468"/>
        <end position="526"/>
    </location>
</feature>
<feature type="domain" description="CdaR GGDEF-like" evidence="3">
    <location>
        <begin position="301"/>
        <end position="414"/>
    </location>
</feature>
<evidence type="ECO:0000313" key="4">
    <source>
        <dbReference type="EMBL" id="GAA1649995.1"/>
    </source>
</evidence>
<dbReference type="PANTHER" id="PTHR33744:SF17">
    <property type="entry name" value="CONSERVED PROTEIN"/>
    <property type="match status" value="1"/>
</dbReference>
<proteinExistence type="inferred from homology"/>
<accession>A0ABN2FJK2</accession>
<dbReference type="PANTHER" id="PTHR33744">
    <property type="entry name" value="CARBOHYDRATE DIACID REGULATOR"/>
    <property type="match status" value="1"/>
</dbReference>
<dbReference type="Gene3D" id="1.10.10.2840">
    <property type="entry name" value="PucR C-terminal helix-turn-helix domain"/>
    <property type="match status" value="1"/>
</dbReference>
<protein>
    <submittedName>
        <fullName evidence="4">Helix-turn-helix domain-containing protein</fullName>
    </submittedName>
</protein>
<dbReference type="EMBL" id="BAAANE010000007">
    <property type="protein sequence ID" value="GAA1649995.1"/>
    <property type="molecule type" value="Genomic_DNA"/>
</dbReference>
<dbReference type="Proteomes" id="UP001501319">
    <property type="component" value="Unassembled WGS sequence"/>
</dbReference>
<reference evidence="4 5" key="1">
    <citation type="journal article" date="2019" name="Int. J. Syst. Evol. Microbiol.">
        <title>The Global Catalogue of Microorganisms (GCM) 10K type strain sequencing project: providing services to taxonomists for standard genome sequencing and annotation.</title>
        <authorList>
            <consortium name="The Broad Institute Genomics Platform"/>
            <consortium name="The Broad Institute Genome Sequencing Center for Infectious Disease"/>
            <person name="Wu L."/>
            <person name="Ma J."/>
        </authorList>
    </citation>
    <scope>NUCLEOTIDE SEQUENCE [LARGE SCALE GENOMIC DNA]</scope>
    <source>
        <strain evidence="4 5">JCM 14306</strain>
    </source>
</reference>
<dbReference type="RefSeq" id="WP_344114111.1">
    <property type="nucleotide sequence ID" value="NZ_BAAANE010000007.1"/>
</dbReference>
<dbReference type="Pfam" id="PF17853">
    <property type="entry name" value="GGDEF_2"/>
    <property type="match status" value="1"/>
</dbReference>
<gene>
    <name evidence="4" type="ORF">GCM10009744_46960</name>
</gene>
<name>A0ABN2FJK2_9ACTN</name>
<organism evidence="4 5">
    <name type="scientific">Kribbella alba</name>
    <dbReference type="NCBI Taxonomy" id="190197"/>
    <lineage>
        <taxon>Bacteria</taxon>
        <taxon>Bacillati</taxon>
        <taxon>Actinomycetota</taxon>
        <taxon>Actinomycetes</taxon>
        <taxon>Propionibacteriales</taxon>
        <taxon>Kribbellaceae</taxon>
        <taxon>Kribbella</taxon>
    </lineage>
</organism>
<evidence type="ECO:0000256" key="1">
    <source>
        <dbReference type="ARBA" id="ARBA00006754"/>
    </source>
</evidence>
<dbReference type="Pfam" id="PF13556">
    <property type="entry name" value="HTH_30"/>
    <property type="match status" value="1"/>
</dbReference>